<proteinExistence type="predicted"/>
<protein>
    <submittedName>
        <fullName evidence="1">Uncharacterized protein</fullName>
    </submittedName>
</protein>
<sequence length="121" mass="13451">MSFFITICSLGPDSSYEPQVENINTLEEAYAYNEYLLGAMGRVQQSQANQEFLKRNENVTMASVNAEDMAIAAVKEFNESFSAQFCPTTSIKDAFSVKNFRNLNDFLYPIAPSSHVNSIGA</sequence>
<dbReference type="InParanoid" id="A0A3Q7GR80"/>
<dbReference type="Proteomes" id="UP000004994">
    <property type="component" value="Chromosome 6"/>
</dbReference>
<keyword evidence="2" id="KW-1185">Reference proteome</keyword>
<evidence type="ECO:0000313" key="2">
    <source>
        <dbReference type="Proteomes" id="UP000004994"/>
    </source>
</evidence>
<evidence type="ECO:0000313" key="1">
    <source>
        <dbReference type="EnsemblPlants" id="Solyc06g033784.1.1"/>
    </source>
</evidence>
<accession>A0A3Q7GR80</accession>
<dbReference type="EnsemblPlants" id="Solyc06g033784.1.1">
    <property type="protein sequence ID" value="Solyc06g033784.1.1"/>
    <property type="gene ID" value="Solyc06g033784.1"/>
</dbReference>
<reference evidence="1" key="1">
    <citation type="journal article" date="2012" name="Nature">
        <title>The tomato genome sequence provides insights into fleshy fruit evolution.</title>
        <authorList>
            <consortium name="Tomato Genome Consortium"/>
        </authorList>
    </citation>
    <scope>NUCLEOTIDE SEQUENCE [LARGE SCALE GENOMIC DNA]</scope>
    <source>
        <strain evidence="1">cv. Heinz 1706</strain>
    </source>
</reference>
<reference evidence="1" key="2">
    <citation type="submission" date="2019-01" db="UniProtKB">
        <authorList>
            <consortium name="EnsemblPlants"/>
        </authorList>
    </citation>
    <scope>IDENTIFICATION</scope>
    <source>
        <strain evidence="1">cv. Heinz 1706</strain>
    </source>
</reference>
<organism evidence="1">
    <name type="scientific">Solanum lycopersicum</name>
    <name type="common">Tomato</name>
    <name type="synonym">Lycopersicon esculentum</name>
    <dbReference type="NCBI Taxonomy" id="4081"/>
    <lineage>
        <taxon>Eukaryota</taxon>
        <taxon>Viridiplantae</taxon>
        <taxon>Streptophyta</taxon>
        <taxon>Embryophyta</taxon>
        <taxon>Tracheophyta</taxon>
        <taxon>Spermatophyta</taxon>
        <taxon>Magnoliopsida</taxon>
        <taxon>eudicotyledons</taxon>
        <taxon>Gunneridae</taxon>
        <taxon>Pentapetalae</taxon>
        <taxon>asterids</taxon>
        <taxon>lamiids</taxon>
        <taxon>Solanales</taxon>
        <taxon>Solanaceae</taxon>
        <taxon>Solanoideae</taxon>
        <taxon>Solaneae</taxon>
        <taxon>Solanum</taxon>
        <taxon>Solanum subgen. Lycopersicon</taxon>
    </lineage>
</organism>
<name>A0A3Q7GR80_SOLLC</name>
<dbReference type="Gramene" id="Solyc06g033784.1.1">
    <property type="protein sequence ID" value="Solyc06g033784.1.1"/>
    <property type="gene ID" value="Solyc06g033784.1"/>
</dbReference>
<dbReference type="AlphaFoldDB" id="A0A3Q7GR80"/>